<evidence type="ECO:0000313" key="1">
    <source>
        <dbReference type="EMBL" id="CAB5382502.1"/>
    </source>
</evidence>
<organism evidence="1 2">
    <name type="scientific">Rhizophagus irregularis</name>
    <dbReference type="NCBI Taxonomy" id="588596"/>
    <lineage>
        <taxon>Eukaryota</taxon>
        <taxon>Fungi</taxon>
        <taxon>Fungi incertae sedis</taxon>
        <taxon>Mucoromycota</taxon>
        <taxon>Glomeromycotina</taxon>
        <taxon>Glomeromycetes</taxon>
        <taxon>Glomerales</taxon>
        <taxon>Glomeraceae</taxon>
        <taxon>Rhizophagus</taxon>
    </lineage>
</organism>
<evidence type="ECO:0000313" key="2">
    <source>
        <dbReference type="Proteomes" id="UP000684084"/>
    </source>
</evidence>
<dbReference type="EMBL" id="CAGKOT010000046">
    <property type="protein sequence ID" value="CAB5382502.1"/>
    <property type="molecule type" value="Genomic_DNA"/>
</dbReference>
<protein>
    <submittedName>
        <fullName evidence="1">Uncharacterized protein</fullName>
    </submittedName>
</protein>
<name>A0A916EES8_9GLOM</name>
<comment type="caution">
    <text evidence="1">The sequence shown here is derived from an EMBL/GenBank/DDBJ whole genome shotgun (WGS) entry which is preliminary data.</text>
</comment>
<dbReference type="AlphaFoldDB" id="A0A916EES8"/>
<reference evidence="1" key="1">
    <citation type="submission" date="2020-05" db="EMBL/GenBank/DDBJ databases">
        <authorList>
            <person name="Rincon C."/>
            <person name="Sanders R I."/>
            <person name="Robbins C."/>
            <person name="Chaturvedi A."/>
        </authorList>
    </citation>
    <scope>NUCLEOTIDE SEQUENCE</scope>
    <source>
        <strain evidence="1">CHB12</strain>
    </source>
</reference>
<dbReference type="Proteomes" id="UP000684084">
    <property type="component" value="Unassembled WGS sequence"/>
</dbReference>
<proteinExistence type="predicted"/>
<gene>
    <name evidence="1" type="ORF">CHRIB12_LOCUS18002</name>
</gene>
<accession>A0A916EES8</accession>
<sequence length="88" mass="10258">MSDWFIVEECLKDDNGETEVCTNVDYITKLSLKKRIPRQSQWFANISIDINSSLFRSELMQAYIDMEFPAALIHKMNPSITKLTQLNK</sequence>